<dbReference type="GO" id="GO:0005524">
    <property type="term" value="F:ATP binding"/>
    <property type="evidence" value="ECO:0007669"/>
    <property type="project" value="InterPro"/>
</dbReference>
<dbReference type="InterPro" id="IPR050742">
    <property type="entry name" value="Helicase_Restrict-Modif_Enz"/>
</dbReference>
<name>A0A0A3I1U5_9BACL</name>
<dbReference type="InterPro" id="IPR006935">
    <property type="entry name" value="Helicase/UvrB_N"/>
</dbReference>
<dbReference type="EMBL" id="JPVO01000038">
    <property type="protein sequence ID" value="KGR77475.1"/>
    <property type="molecule type" value="Genomic_DNA"/>
</dbReference>
<dbReference type="RefSeq" id="WP_036197991.1">
    <property type="nucleotide sequence ID" value="NZ_AVCY01000018.1"/>
</dbReference>
<evidence type="ECO:0000313" key="3">
    <source>
        <dbReference type="EMBL" id="KGR77475.1"/>
    </source>
</evidence>
<evidence type="ECO:0000259" key="1">
    <source>
        <dbReference type="PROSITE" id="PS51192"/>
    </source>
</evidence>
<dbReference type="PROSITE" id="PS51194">
    <property type="entry name" value="HELICASE_CTER"/>
    <property type="match status" value="1"/>
</dbReference>
<dbReference type="InterPro" id="IPR027417">
    <property type="entry name" value="P-loop_NTPase"/>
</dbReference>
<evidence type="ECO:0000313" key="4">
    <source>
        <dbReference type="Proteomes" id="UP000030408"/>
    </source>
</evidence>
<dbReference type="PANTHER" id="PTHR47396:SF1">
    <property type="entry name" value="ATP-DEPENDENT HELICASE IRC3-RELATED"/>
    <property type="match status" value="1"/>
</dbReference>
<comment type="caution">
    <text evidence="3">The sequence shown here is derived from an EMBL/GenBank/DDBJ whole genome shotgun (WGS) entry which is preliminary data.</text>
</comment>
<dbReference type="CDD" id="cd18785">
    <property type="entry name" value="SF2_C"/>
    <property type="match status" value="1"/>
</dbReference>
<feature type="domain" description="Helicase C-terminal" evidence="2">
    <location>
        <begin position="278"/>
        <end position="414"/>
    </location>
</feature>
<organism evidence="3 4">
    <name type="scientific">Ureibacillus sinduriensis BLB-1 = JCM 15800</name>
    <dbReference type="NCBI Taxonomy" id="1384057"/>
    <lineage>
        <taxon>Bacteria</taxon>
        <taxon>Bacillati</taxon>
        <taxon>Bacillota</taxon>
        <taxon>Bacilli</taxon>
        <taxon>Bacillales</taxon>
        <taxon>Caryophanaceae</taxon>
        <taxon>Ureibacillus</taxon>
    </lineage>
</organism>
<dbReference type="PROSITE" id="PS51192">
    <property type="entry name" value="HELICASE_ATP_BIND_1"/>
    <property type="match status" value="1"/>
</dbReference>
<gene>
    <name evidence="3" type="ORF">CD33_03005</name>
</gene>
<dbReference type="Pfam" id="PF04851">
    <property type="entry name" value="ResIII"/>
    <property type="match status" value="1"/>
</dbReference>
<dbReference type="GO" id="GO:0016787">
    <property type="term" value="F:hydrolase activity"/>
    <property type="evidence" value="ECO:0007669"/>
    <property type="project" value="InterPro"/>
</dbReference>
<reference evidence="3 4" key="1">
    <citation type="submission" date="2014-02" db="EMBL/GenBank/DDBJ databases">
        <title>Draft genome sequence of Lysinibacillus sinduriensis JCM 15800.</title>
        <authorList>
            <person name="Zhang F."/>
            <person name="Wang G."/>
            <person name="Zhang L."/>
        </authorList>
    </citation>
    <scope>NUCLEOTIDE SEQUENCE [LARGE SCALE GENOMIC DNA]</scope>
    <source>
        <strain evidence="3 4">JCM 15800</strain>
    </source>
</reference>
<keyword evidence="4" id="KW-1185">Reference proteome</keyword>
<dbReference type="SUPFAM" id="SSF52540">
    <property type="entry name" value="P-loop containing nucleoside triphosphate hydrolases"/>
    <property type="match status" value="1"/>
</dbReference>
<feature type="domain" description="Helicase ATP-binding" evidence="1">
    <location>
        <begin position="65"/>
        <end position="238"/>
    </location>
</feature>
<dbReference type="InterPro" id="IPR014001">
    <property type="entry name" value="Helicase_ATP-bd"/>
</dbReference>
<dbReference type="GO" id="GO:0003677">
    <property type="term" value="F:DNA binding"/>
    <property type="evidence" value="ECO:0007669"/>
    <property type="project" value="InterPro"/>
</dbReference>
<dbReference type="InterPro" id="IPR001650">
    <property type="entry name" value="Helicase_C-like"/>
</dbReference>
<proteinExistence type="predicted"/>
<protein>
    <submittedName>
        <fullName evidence="3">Type III restriction enzyme, res subunit</fullName>
    </submittedName>
</protein>
<dbReference type="eggNOG" id="COG1061">
    <property type="taxonomic scope" value="Bacteria"/>
</dbReference>
<accession>A0A0A3I1U5</accession>
<dbReference type="Pfam" id="PF00271">
    <property type="entry name" value="Helicase_C"/>
    <property type="match status" value="1"/>
</dbReference>
<dbReference type="Gene3D" id="3.40.50.300">
    <property type="entry name" value="P-loop containing nucleotide triphosphate hydrolases"/>
    <property type="match status" value="2"/>
</dbReference>
<dbReference type="SMART" id="SM00487">
    <property type="entry name" value="DEXDc"/>
    <property type="match status" value="1"/>
</dbReference>
<dbReference type="GO" id="GO:0005829">
    <property type="term" value="C:cytosol"/>
    <property type="evidence" value="ECO:0007669"/>
    <property type="project" value="TreeGrafter"/>
</dbReference>
<dbReference type="PANTHER" id="PTHR47396">
    <property type="entry name" value="TYPE I RESTRICTION ENZYME ECOKI R PROTEIN"/>
    <property type="match status" value="1"/>
</dbReference>
<dbReference type="STRING" id="1384057.CD33_03005"/>
<dbReference type="CDD" id="cd17926">
    <property type="entry name" value="DEXHc_RE"/>
    <property type="match status" value="1"/>
</dbReference>
<dbReference type="AlphaFoldDB" id="A0A0A3I1U5"/>
<dbReference type="OrthoDB" id="9802848at2"/>
<sequence length="1007" mass="114970">MYSRKISIIGNGNKLSFTVDNNGEKFQLQEIIHSWRDFYSEKVERTKDEKGLRLPQFGALSAIRAHWATSDAPATIVLPTGTGKTETMYTTIISERIKSTLIIVPSNLLREQIFEGASKFGILGKLGMIDDNVISPTTFLYKSKVKEDKEDELISAIFEANIIVSTPKMINKLPSTILEKLIKKIDVVIFDEAHHIVAPEWAIVREYFKEKKILQFTATPFRNDGKKIDGKIIFNYGLGLAQRAGYFKSIDFYPIQEFDENKSDEEIAKIAVNLLEADLEQGFEHVILARVQTRKRANELFDQIYSKYTNYNPVIVHAGIPKAERDLSMKQIKDGIAKIVVCVDMFGEGIDIPSLKIAAIHDKYKSLPITLQFIGRFARTGSKNLGNAKLVTNVAMDDLKDSIEELYRQDSDWNRLLNVHSANAINEEENLEDFIGNFEKSHVQEVDLSQIKMKISTRMFRYRSKKIYIDNWTNVLDPTRTQVFINEVDDVYIFIEEVENKVVWSDQKDIVQYDYEFYVVYFDKENGLVHLNDSDVSKGNKLIEKIFPDASAVKGDTIYRSLDGINRLMLGTLGLKQQPSGRISFRMFAGTDIKAGISEATSSGAVKSNLFGYGFKDGQKISIGCSYKGKVWMRWVERVNFWRKWCKNVGEKILNDTISTNHILSNTLTLEEIKEFPVGVPYKIILPETIEIANSLSKKIILSKENREYQFFQMELRKPAIVNGVLQFEIALNERIFIFEQQIHATGYKFKQIEGDELKVVSGKKTIMMTDYLYENSPEISFVQENGTVAVVQENLMTVITPKRDIELPSDRLEKVDWSIYGVNIKVESQGRARKKDSIQYATIHNLVDLTADIVFDDDGAGEIADIVTIKINEEAKKIEIHFYHCKYSSEAQPGARVSDLYEVCGQTEKSIIWNDNAIELIQRMIEREKVRVKDYNDTRFEKGGLETLFTLKKMVKAGFETNLSISIVQPGVSVSKMSDSMKQVILATDTYLKETYAIPLTCYFSH</sequence>
<dbReference type="SMART" id="SM00490">
    <property type="entry name" value="HELICc"/>
    <property type="match status" value="1"/>
</dbReference>
<evidence type="ECO:0000259" key="2">
    <source>
        <dbReference type="PROSITE" id="PS51194"/>
    </source>
</evidence>
<dbReference type="Proteomes" id="UP000030408">
    <property type="component" value="Unassembled WGS sequence"/>
</dbReference>